<keyword evidence="10" id="KW-1185">Reference proteome</keyword>
<feature type="region of interest" description="Disordered" evidence="6">
    <location>
        <begin position="330"/>
        <end position="349"/>
    </location>
</feature>
<dbReference type="OrthoDB" id="3934549at2759"/>
<feature type="transmembrane region" description="Helical" evidence="7">
    <location>
        <begin position="128"/>
        <end position="150"/>
    </location>
</feature>
<protein>
    <recommendedName>
        <fullName evidence="8">Rhodopsin domain-containing protein</fullName>
    </recommendedName>
</protein>
<dbReference type="PANTHER" id="PTHR33048">
    <property type="entry name" value="PTH11-LIKE INTEGRAL MEMBRANE PROTEIN (AFU_ORTHOLOGUE AFUA_5G11245)"/>
    <property type="match status" value="1"/>
</dbReference>
<dbReference type="Proteomes" id="UP000664203">
    <property type="component" value="Unassembled WGS sequence"/>
</dbReference>
<evidence type="ECO:0000313" key="9">
    <source>
        <dbReference type="EMBL" id="CAF9940691.1"/>
    </source>
</evidence>
<accession>A0A8H3J4P9</accession>
<feature type="transmembrane region" description="Helical" evidence="7">
    <location>
        <begin position="206"/>
        <end position="227"/>
    </location>
</feature>
<feature type="transmembrane region" description="Helical" evidence="7">
    <location>
        <begin position="96"/>
        <end position="116"/>
    </location>
</feature>
<feature type="transmembrane region" description="Helical" evidence="7">
    <location>
        <begin position="170"/>
        <end position="194"/>
    </location>
</feature>
<feature type="domain" description="Rhodopsin" evidence="8">
    <location>
        <begin position="30"/>
        <end position="273"/>
    </location>
</feature>
<feature type="transmembrane region" description="Helical" evidence="7">
    <location>
        <begin position="45"/>
        <end position="68"/>
    </location>
</feature>
<dbReference type="InterPro" id="IPR052337">
    <property type="entry name" value="SAT4-like"/>
</dbReference>
<keyword evidence="3 7" id="KW-1133">Transmembrane helix</keyword>
<proteinExistence type="inferred from homology"/>
<evidence type="ECO:0000256" key="1">
    <source>
        <dbReference type="ARBA" id="ARBA00004141"/>
    </source>
</evidence>
<dbReference type="PANTHER" id="PTHR33048:SF47">
    <property type="entry name" value="INTEGRAL MEMBRANE PROTEIN-RELATED"/>
    <property type="match status" value="1"/>
</dbReference>
<evidence type="ECO:0000259" key="8">
    <source>
        <dbReference type="Pfam" id="PF20684"/>
    </source>
</evidence>
<evidence type="ECO:0000256" key="2">
    <source>
        <dbReference type="ARBA" id="ARBA00022692"/>
    </source>
</evidence>
<evidence type="ECO:0000256" key="6">
    <source>
        <dbReference type="SAM" id="MobiDB-lite"/>
    </source>
</evidence>
<evidence type="ECO:0000256" key="4">
    <source>
        <dbReference type="ARBA" id="ARBA00023136"/>
    </source>
</evidence>
<reference evidence="9" key="1">
    <citation type="submission" date="2021-03" db="EMBL/GenBank/DDBJ databases">
        <authorList>
            <person name="Tagirdzhanova G."/>
        </authorList>
    </citation>
    <scope>NUCLEOTIDE SEQUENCE</scope>
</reference>
<keyword evidence="4 7" id="KW-0472">Membrane</keyword>
<dbReference type="InterPro" id="IPR049326">
    <property type="entry name" value="Rhodopsin_dom_fungi"/>
</dbReference>
<name>A0A8H3J4P9_9LECA</name>
<evidence type="ECO:0000256" key="5">
    <source>
        <dbReference type="ARBA" id="ARBA00038359"/>
    </source>
</evidence>
<dbReference type="Pfam" id="PF20684">
    <property type="entry name" value="Fung_rhodopsin"/>
    <property type="match status" value="1"/>
</dbReference>
<comment type="caution">
    <text evidence="9">The sequence shown here is derived from an EMBL/GenBank/DDBJ whole genome shotgun (WGS) entry which is preliminary data.</text>
</comment>
<evidence type="ECO:0000313" key="10">
    <source>
        <dbReference type="Proteomes" id="UP000664203"/>
    </source>
</evidence>
<gene>
    <name evidence="9" type="ORF">ALECFALPRED_008796</name>
</gene>
<evidence type="ECO:0000256" key="7">
    <source>
        <dbReference type="SAM" id="Phobius"/>
    </source>
</evidence>
<dbReference type="AlphaFoldDB" id="A0A8H3J4P9"/>
<dbReference type="GO" id="GO:0016020">
    <property type="term" value="C:membrane"/>
    <property type="evidence" value="ECO:0007669"/>
    <property type="project" value="UniProtKB-SubCell"/>
</dbReference>
<comment type="similarity">
    <text evidence="5">Belongs to the SAT4 family.</text>
</comment>
<comment type="subcellular location">
    <subcellularLocation>
        <location evidence="1">Membrane</location>
        <topology evidence="1">Multi-pass membrane protein</topology>
    </subcellularLocation>
</comment>
<sequence length="378" mass="42195">MAASPDQSRGPKLTVFCIVMMVLSILAVILRIWSRATSKRQRFWWDDWCAIASLPFVLATESIVILLVSTGFGHHDSQLASENVLSMVKYLFVQDFFYQIAITIPKYSALLFYVRVFGIRGNSGSFRINILAAAALVSVWLLLALLSDVFQCIPVPEGRLPLIPGHCVHFSLSIAIAAVSTIIDIYIMLLPIPILWSLHTGRKRKLILTGFFFCAYCVVTCSLGRLVALARLSKGFEENWTWDAITYYYWSAAELSISIVSICLPNMTQLFRRAQQHGISALFTRREYAARAGIGSKKGPRGSALGQGGKRGFQRIIGSDDTNFAINDDPLITPKDQGPSYTVGASAQPPEEREVIALDQVHLRQDIDVREDERWTMV</sequence>
<keyword evidence="2 7" id="KW-0812">Transmembrane</keyword>
<feature type="transmembrane region" description="Helical" evidence="7">
    <location>
        <begin position="247"/>
        <end position="267"/>
    </location>
</feature>
<organism evidence="9 10">
    <name type="scientific">Alectoria fallacina</name>
    <dbReference type="NCBI Taxonomy" id="1903189"/>
    <lineage>
        <taxon>Eukaryota</taxon>
        <taxon>Fungi</taxon>
        <taxon>Dikarya</taxon>
        <taxon>Ascomycota</taxon>
        <taxon>Pezizomycotina</taxon>
        <taxon>Lecanoromycetes</taxon>
        <taxon>OSLEUM clade</taxon>
        <taxon>Lecanoromycetidae</taxon>
        <taxon>Lecanorales</taxon>
        <taxon>Lecanorineae</taxon>
        <taxon>Parmeliaceae</taxon>
        <taxon>Alectoria</taxon>
    </lineage>
</organism>
<dbReference type="EMBL" id="CAJPDR010000618">
    <property type="protein sequence ID" value="CAF9940691.1"/>
    <property type="molecule type" value="Genomic_DNA"/>
</dbReference>
<feature type="transmembrane region" description="Helical" evidence="7">
    <location>
        <begin position="13"/>
        <end position="33"/>
    </location>
</feature>
<evidence type="ECO:0000256" key="3">
    <source>
        <dbReference type="ARBA" id="ARBA00022989"/>
    </source>
</evidence>